<dbReference type="RefSeq" id="XP_013266729.1">
    <property type="nucleotide sequence ID" value="XM_013411275.1"/>
</dbReference>
<feature type="compositionally biased region" description="Polar residues" evidence="1">
    <location>
        <begin position="215"/>
        <end position="227"/>
    </location>
</feature>
<dbReference type="AlphaFoldDB" id="A0A0D2GML0"/>
<feature type="compositionally biased region" description="Polar residues" evidence="1">
    <location>
        <begin position="163"/>
        <end position="192"/>
    </location>
</feature>
<feature type="compositionally biased region" description="Basic and acidic residues" evidence="1">
    <location>
        <begin position="140"/>
        <end position="149"/>
    </location>
</feature>
<dbReference type="VEuPathDB" id="FungiDB:Z518_11005"/>
<feature type="compositionally biased region" description="Basic and acidic residues" evidence="1">
    <location>
        <begin position="234"/>
        <end position="253"/>
    </location>
</feature>
<dbReference type="Proteomes" id="UP000053617">
    <property type="component" value="Unassembled WGS sequence"/>
</dbReference>
<protein>
    <submittedName>
        <fullName evidence="2">Uncharacterized protein</fullName>
    </submittedName>
</protein>
<keyword evidence="3" id="KW-1185">Reference proteome</keyword>
<dbReference type="GeneID" id="25299076"/>
<name>A0A0D2GML0_9EURO</name>
<feature type="compositionally biased region" description="Basic and acidic residues" evidence="1">
    <location>
        <begin position="1"/>
        <end position="13"/>
    </location>
</feature>
<dbReference type="EMBL" id="KN847485">
    <property type="protein sequence ID" value="KIW99592.1"/>
    <property type="molecule type" value="Genomic_DNA"/>
</dbReference>
<reference evidence="2 3" key="1">
    <citation type="submission" date="2015-01" db="EMBL/GenBank/DDBJ databases">
        <title>The Genome Sequence of Rhinocladiella mackenzie CBS 650.93.</title>
        <authorList>
            <consortium name="The Broad Institute Genomics Platform"/>
            <person name="Cuomo C."/>
            <person name="de Hoog S."/>
            <person name="Gorbushina A."/>
            <person name="Stielow B."/>
            <person name="Teixiera M."/>
            <person name="Abouelleil A."/>
            <person name="Chapman S.B."/>
            <person name="Priest M."/>
            <person name="Young S.K."/>
            <person name="Wortman J."/>
            <person name="Nusbaum C."/>
            <person name="Birren B."/>
        </authorList>
    </citation>
    <scope>NUCLEOTIDE SEQUENCE [LARGE SCALE GENOMIC DNA]</scope>
    <source>
        <strain evidence="2 3">CBS 650.93</strain>
    </source>
</reference>
<feature type="compositionally biased region" description="Polar residues" evidence="1">
    <location>
        <begin position="106"/>
        <end position="121"/>
    </location>
</feature>
<feature type="compositionally biased region" description="Basic and acidic residues" evidence="1">
    <location>
        <begin position="39"/>
        <end position="54"/>
    </location>
</feature>
<gene>
    <name evidence="2" type="ORF">Z518_11005</name>
</gene>
<evidence type="ECO:0000313" key="2">
    <source>
        <dbReference type="EMBL" id="KIW99592.1"/>
    </source>
</evidence>
<evidence type="ECO:0000313" key="3">
    <source>
        <dbReference type="Proteomes" id="UP000053617"/>
    </source>
</evidence>
<proteinExistence type="predicted"/>
<feature type="region of interest" description="Disordered" evidence="1">
    <location>
        <begin position="1"/>
        <end position="253"/>
    </location>
</feature>
<dbReference type="HOGENOM" id="CLU_1099002_0_0_1"/>
<evidence type="ECO:0000256" key="1">
    <source>
        <dbReference type="SAM" id="MobiDB-lite"/>
    </source>
</evidence>
<accession>A0A0D2GML0</accession>
<sequence length="253" mass="28162">MSKTEWLRQEQSGDRSIQIGEGQGAATTLTNRRRRNRGKQTDENISHMAIDARSKLNTTSPEASLAKRTNGTASTASETPERHLESATAPSEEDTIEILRKRDNDTPLTMSKSYNEVANQQAREENESQKNDMTPSRPMHAKDPVETETHTQGIEGANVEYPQGSSHFQAQTSSHTDAPASTSLDTEATAETTPIHPEHNTSGEVLGEEMDWESDGNTVSIVMQTQEQPPPHIRHVEGRFLRPNPRRKEIKDL</sequence>
<organism evidence="2 3">
    <name type="scientific">Rhinocladiella mackenziei CBS 650.93</name>
    <dbReference type="NCBI Taxonomy" id="1442369"/>
    <lineage>
        <taxon>Eukaryota</taxon>
        <taxon>Fungi</taxon>
        <taxon>Dikarya</taxon>
        <taxon>Ascomycota</taxon>
        <taxon>Pezizomycotina</taxon>
        <taxon>Eurotiomycetes</taxon>
        <taxon>Chaetothyriomycetidae</taxon>
        <taxon>Chaetothyriales</taxon>
        <taxon>Herpotrichiellaceae</taxon>
        <taxon>Rhinocladiella</taxon>
    </lineage>
</organism>
<feature type="compositionally biased region" description="Polar residues" evidence="1">
    <location>
        <begin position="55"/>
        <end position="78"/>
    </location>
</feature>